<dbReference type="Proteomes" id="UP000032900">
    <property type="component" value="Unassembled WGS sequence"/>
</dbReference>
<organism evidence="3 4">
    <name type="scientific">Geofilum rubicundum JCM 15548</name>
    <dbReference type="NCBI Taxonomy" id="1236989"/>
    <lineage>
        <taxon>Bacteria</taxon>
        <taxon>Pseudomonadati</taxon>
        <taxon>Bacteroidota</taxon>
        <taxon>Bacteroidia</taxon>
        <taxon>Marinilabiliales</taxon>
        <taxon>Marinilabiliaceae</taxon>
        <taxon>Geofilum</taxon>
    </lineage>
</organism>
<evidence type="ECO:0000313" key="4">
    <source>
        <dbReference type="Proteomes" id="UP000032900"/>
    </source>
</evidence>
<keyword evidence="1" id="KW-0472">Membrane</keyword>
<protein>
    <recommendedName>
        <fullName evidence="2">Gliding motility protein GldL-like N-terminal domain-containing protein</fullName>
    </recommendedName>
</protein>
<accession>A0A0E9LXN4</accession>
<evidence type="ECO:0000313" key="3">
    <source>
        <dbReference type="EMBL" id="GAO29876.1"/>
    </source>
</evidence>
<feature type="domain" description="Gliding motility protein GldL-like N-terminal" evidence="2">
    <location>
        <begin position="4"/>
        <end position="63"/>
    </location>
</feature>
<keyword evidence="1" id="KW-0812">Transmembrane</keyword>
<keyword evidence="4" id="KW-1185">Reference proteome</keyword>
<dbReference type="STRING" id="1236989.JCM15548_12107"/>
<comment type="caution">
    <text evidence="3">The sequence shown here is derived from an EMBL/GenBank/DDBJ whole genome shotgun (WGS) entry which is preliminary data.</text>
</comment>
<dbReference type="AlphaFoldDB" id="A0A0E9LXN4"/>
<proteinExistence type="predicted"/>
<dbReference type="Pfam" id="PF22827">
    <property type="entry name" value="GldL_N"/>
    <property type="match status" value="1"/>
</dbReference>
<dbReference type="EMBL" id="BAZW01000014">
    <property type="protein sequence ID" value="GAO29876.1"/>
    <property type="molecule type" value="Genomic_DNA"/>
</dbReference>
<evidence type="ECO:0000259" key="2">
    <source>
        <dbReference type="Pfam" id="PF22827"/>
    </source>
</evidence>
<reference evidence="3 4" key="1">
    <citation type="journal article" date="2015" name="Microbes Environ.">
        <title>Distribution and evolution of nitrogen fixation genes in the phylum bacteroidetes.</title>
        <authorList>
            <person name="Inoue J."/>
            <person name="Oshima K."/>
            <person name="Suda W."/>
            <person name="Sakamoto M."/>
            <person name="Iino T."/>
            <person name="Noda S."/>
            <person name="Hongoh Y."/>
            <person name="Hattori M."/>
            <person name="Ohkuma M."/>
        </authorList>
    </citation>
    <scope>NUCLEOTIDE SEQUENCE [LARGE SCALE GENOMIC DNA]</scope>
    <source>
        <strain evidence="3">JCM 15548</strain>
    </source>
</reference>
<name>A0A0E9LXN4_9BACT</name>
<feature type="transmembrane region" description="Helical" evidence="1">
    <location>
        <begin position="27"/>
        <end position="46"/>
    </location>
</feature>
<evidence type="ECO:0000256" key="1">
    <source>
        <dbReference type="SAM" id="Phobius"/>
    </source>
</evidence>
<gene>
    <name evidence="3" type="ORF">JCM15548_12107</name>
</gene>
<dbReference type="InterPro" id="IPR019852">
    <property type="entry name" value="Motility-assoc_prot_GldL"/>
</dbReference>
<dbReference type="InterPro" id="IPR055087">
    <property type="entry name" value="GldL-like_N"/>
</dbReference>
<dbReference type="NCBIfam" id="TIGR03513">
    <property type="entry name" value="GldL_gliding"/>
    <property type="match status" value="1"/>
</dbReference>
<keyword evidence="1" id="KW-1133">Transmembrane helix</keyword>
<sequence>MGKVYGIGAAVVILGALWKILHLPGASAMLIAGLGTEAIIFFLSAFEPPHEMPDWSLVYPELVGLEPRDRGHGGGGGGGSELAALFKVAIWMFQPLRNWEKASRNYHKRPITCLT</sequence>